<gene>
    <name evidence="3" type="ORF">J5N97_001444</name>
</gene>
<dbReference type="GO" id="GO:0005313">
    <property type="term" value="F:L-glutamate transmembrane transporter activity"/>
    <property type="evidence" value="ECO:0007669"/>
    <property type="project" value="TreeGrafter"/>
</dbReference>
<dbReference type="InterPro" id="IPR029485">
    <property type="entry name" value="CAT_C"/>
</dbReference>
<comment type="caution">
    <text evidence="3">The sequence shown here is derived from an EMBL/GenBank/DDBJ whole genome shotgun (WGS) entry which is preliminary data.</text>
</comment>
<dbReference type="PANTHER" id="PTHR43243">
    <property type="entry name" value="INNER MEMBRANE TRANSPORTER YGJI-RELATED"/>
    <property type="match status" value="1"/>
</dbReference>
<dbReference type="Proteomes" id="UP001085076">
    <property type="component" value="Unassembled WGS sequence"/>
</dbReference>
<evidence type="ECO:0000313" key="4">
    <source>
        <dbReference type="Proteomes" id="UP001085076"/>
    </source>
</evidence>
<evidence type="ECO:0000256" key="1">
    <source>
        <dbReference type="ARBA" id="ARBA00008572"/>
    </source>
</evidence>
<dbReference type="GO" id="GO:0015189">
    <property type="term" value="F:L-lysine transmembrane transporter activity"/>
    <property type="evidence" value="ECO:0007669"/>
    <property type="project" value="TreeGrafter"/>
</dbReference>
<evidence type="ECO:0000259" key="2">
    <source>
        <dbReference type="Pfam" id="PF13906"/>
    </source>
</evidence>
<dbReference type="AlphaFoldDB" id="A0A9D5BU44"/>
<proteinExistence type="inferred from homology"/>
<evidence type="ECO:0000313" key="3">
    <source>
        <dbReference type="EMBL" id="KAJ0960655.1"/>
    </source>
</evidence>
<keyword evidence="4" id="KW-1185">Reference proteome</keyword>
<dbReference type="OrthoDB" id="3900342at2759"/>
<sequence>MALFVPQEKRPRVWGVPLVPWLPSVSIASNVFLVGSLHYQAFVRFGVCTAVMLRYYVLFGVHATYDVAHEEELDGAKVDVVCSNGGGGVVDFFPLEINLEKAVLESQRMVLGFLILIRL</sequence>
<organism evidence="3 4">
    <name type="scientific">Dioscorea zingiberensis</name>
    <dbReference type="NCBI Taxonomy" id="325984"/>
    <lineage>
        <taxon>Eukaryota</taxon>
        <taxon>Viridiplantae</taxon>
        <taxon>Streptophyta</taxon>
        <taxon>Embryophyta</taxon>
        <taxon>Tracheophyta</taxon>
        <taxon>Spermatophyta</taxon>
        <taxon>Magnoliopsida</taxon>
        <taxon>Liliopsida</taxon>
        <taxon>Dioscoreales</taxon>
        <taxon>Dioscoreaceae</taxon>
        <taxon>Dioscorea</taxon>
    </lineage>
</organism>
<dbReference type="PANTHER" id="PTHR43243:SF22">
    <property type="entry name" value="CATIONIC AMINO ACID TRANSPORTER 5"/>
    <property type="match status" value="1"/>
</dbReference>
<name>A0A9D5BU44_9LILI</name>
<dbReference type="GO" id="GO:0005886">
    <property type="term" value="C:plasma membrane"/>
    <property type="evidence" value="ECO:0007669"/>
    <property type="project" value="TreeGrafter"/>
</dbReference>
<dbReference type="EMBL" id="JAGGNH010000066">
    <property type="protein sequence ID" value="KAJ0960655.1"/>
    <property type="molecule type" value="Genomic_DNA"/>
</dbReference>
<feature type="domain" description="Cationic amino acid transporter C-terminal" evidence="2">
    <location>
        <begin position="14"/>
        <end position="63"/>
    </location>
</feature>
<comment type="similarity">
    <text evidence="1">Belongs to the amino acid-polyamine-organocation (APC) superfamily. Cationic amino acid transporter (CAT) (TC 2.A.3.3) family.</text>
</comment>
<protein>
    <recommendedName>
        <fullName evidence="2">Cationic amino acid transporter C-terminal domain-containing protein</fullName>
    </recommendedName>
</protein>
<dbReference type="Pfam" id="PF13906">
    <property type="entry name" value="AA_permease_C"/>
    <property type="match status" value="1"/>
</dbReference>
<accession>A0A9D5BU44</accession>
<reference evidence="3 4" key="1">
    <citation type="journal article" date="2022" name="Hortic Res">
        <title>The genome of Dioscorea zingiberensis sheds light on the biosynthesis, origin and evolution of the medicinally important diosgenin saponins.</title>
        <authorList>
            <person name="Li Y."/>
            <person name="Tan C."/>
            <person name="Li Z."/>
            <person name="Guo J."/>
            <person name="Li S."/>
            <person name="Chen X."/>
            <person name="Wang C."/>
            <person name="Dai X."/>
            <person name="Yang H."/>
            <person name="Song W."/>
            <person name="Hou L."/>
            <person name="Xu J."/>
            <person name="Tong Z."/>
            <person name="Xu A."/>
            <person name="Yuan X."/>
            <person name="Wang W."/>
            <person name="Yang Q."/>
            <person name="Chen L."/>
            <person name="Sun Z."/>
            <person name="Wang K."/>
            <person name="Pan B."/>
            <person name="Chen J."/>
            <person name="Bao Y."/>
            <person name="Liu F."/>
            <person name="Qi X."/>
            <person name="Gang D.R."/>
            <person name="Wen J."/>
            <person name="Li J."/>
        </authorList>
    </citation>
    <scope>NUCLEOTIDE SEQUENCE [LARGE SCALE GENOMIC DNA]</scope>
    <source>
        <strain evidence="3">Dzin_1.0</strain>
    </source>
</reference>